<reference evidence="2" key="1">
    <citation type="journal article" date="2023" name="Front. Plant Sci.">
        <title>Chromosomal-level genome assembly of Melastoma candidum provides insights into trichome evolution.</title>
        <authorList>
            <person name="Zhong Y."/>
            <person name="Wu W."/>
            <person name="Sun C."/>
            <person name="Zou P."/>
            <person name="Liu Y."/>
            <person name="Dai S."/>
            <person name="Zhou R."/>
        </authorList>
    </citation>
    <scope>NUCLEOTIDE SEQUENCE [LARGE SCALE GENOMIC DNA]</scope>
</reference>
<dbReference type="Proteomes" id="UP001057402">
    <property type="component" value="Chromosome 2"/>
</dbReference>
<gene>
    <name evidence="1" type="ORF">MLD38_002874</name>
</gene>
<sequence>MIIRTLFSVRMVRRASNFVVDSQRRCMCSCSGDEEDGFMEDLLRIMWVGSESEAFMDDEPILNQSGLDWRDDSFQTADYRDYVEIIAQRVFEVLRQDDPGFDTKAGLDELRVRVSGLLVRKVLLRILRSLEFLDKAHCAKLGYKFFAWSSKQEKYTHSADAYHLMMKILAQCDEFKSMWKLVDEMIEKGFPTTARTFNILICACGEVGLARNIVEGFIKSKMFNYRPYKHSYNAILHSLVAMKEYKLIEWVYQQMLDEGLLPDILTYNIVMCAKYRLGKLDQFHRLLDDLGRQGLFPDFHTYNLLLHVLGKGDKPLAALNLLNHMKETGVDPGVIHFTTLIDGLSRAGNLDACKYFFDEMVENNCMPDVVCYTVFITGYVVAGEVEKAKELFNEMIQMGQIPNVFTYNSMIRGYCMAGDFDDACLLLKEMEARGCNPNFVVYGTLVGYLQIAGKMAEAHDVIRHMLDKGQYVHLKTKFRSRRRC</sequence>
<dbReference type="EMBL" id="CM042881">
    <property type="protein sequence ID" value="KAI4384766.1"/>
    <property type="molecule type" value="Genomic_DNA"/>
</dbReference>
<proteinExistence type="predicted"/>
<organism evidence="1 2">
    <name type="scientific">Melastoma candidum</name>
    <dbReference type="NCBI Taxonomy" id="119954"/>
    <lineage>
        <taxon>Eukaryota</taxon>
        <taxon>Viridiplantae</taxon>
        <taxon>Streptophyta</taxon>
        <taxon>Embryophyta</taxon>
        <taxon>Tracheophyta</taxon>
        <taxon>Spermatophyta</taxon>
        <taxon>Magnoliopsida</taxon>
        <taxon>eudicotyledons</taxon>
        <taxon>Gunneridae</taxon>
        <taxon>Pentapetalae</taxon>
        <taxon>rosids</taxon>
        <taxon>malvids</taxon>
        <taxon>Myrtales</taxon>
        <taxon>Melastomataceae</taxon>
        <taxon>Melastomatoideae</taxon>
        <taxon>Melastomateae</taxon>
        <taxon>Melastoma</taxon>
    </lineage>
</organism>
<accession>A0ACB9S006</accession>
<comment type="caution">
    <text evidence="1">The sequence shown here is derived from an EMBL/GenBank/DDBJ whole genome shotgun (WGS) entry which is preliminary data.</text>
</comment>
<name>A0ACB9S006_9MYRT</name>
<protein>
    <submittedName>
        <fullName evidence="1">Uncharacterized protein</fullName>
    </submittedName>
</protein>
<evidence type="ECO:0000313" key="2">
    <source>
        <dbReference type="Proteomes" id="UP001057402"/>
    </source>
</evidence>
<evidence type="ECO:0000313" key="1">
    <source>
        <dbReference type="EMBL" id="KAI4384766.1"/>
    </source>
</evidence>
<keyword evidence="2" id="KW-1185">Reference proteome</keyword>